<sequence>MKTKYIDKRYWRRLQKKEYKELRIEDHTFDGIVGLVTMKKVKSPLQVEVVGTTITVAEVGYQWLQLLPKDKQYSITAMYDRAGKPVQYYIDINERNILEMGEARTADMFLDILVLPTGEYELVDEADIKRALHKGEITQEQYDAAYQTAHELMKRISSDFVSFAEKVEYCRQKIAPTL</sequence>
<evidence type="ECO:0000313" key="3">
    <source>
        <dbReference type="Proteomes" id="UP000295310"/>
    </source>
</evidence>
<dbReference type="Pfam" id="PF04167">
    <property type="entry name" value="DUF402"/>
    <property type="match status" value="1"/>
</dbReference>
<proteinExistence type="predicted"/>
<dbReference type="InterPro" id="IPR035930">
    <property type="entry name" value="FomD-like_sf"/>
</dbReference>
<dbReference type="InterPro" id="IPR007295">
    <property type="entry name" value="DUF402"/>
</dbReference>
<protein>
    <submittedName>
        <fullName evidence="2">DUF402 domain-containing protein</fullName>
    </submittedName>
</protein>
<gene>
    <name evidence="2" type="ORF">ERX27_00805</name>
</gene>
<dbReference type="EMBL" id="SCWA01000001">
    <property type="protein sequence ID" value="TDL99015.1"/>
    <property type="molecule type" value="Genomic_DNA"/>
</dbReference>
<dbReference type="RefSeq" id="WP_133430909.1">
    <property type="nucleotide sequence ID" value="NZ_SCWA01000001.1"/>
</dbReference>
<dbReference type="PANTHER" id="PTHR41271:SF1">
    <property type="entry name" value="DUF402 DOMAIN-CONTAINING PROTEIN"/>
    <property type="match status" value="1"/>
</dbReference>
<dbReference type="OrthoDB" id="2002222at2"/>
<evidence type="ECO:0000313" key="2">
    <source>
        <dbReference type="EMBL" id="TDL99015.1"/>
    </source>
</evidence>
<dbReference type="Proteomes" id="UP000295310">
    <property type="component" value="Unassembled WGS sequence"/>
</dbReference>
<evidence type="ECO:0000259" key="1">
    <source>
        <dbReference type="Pfam" id="PF04167"/>
    </source>
</evidence>
<accession>A0A4R6BGJ4</accession>
<organism evidence="2 3">
    <name type="scientific">Macrococcus brunensis</name>
    <dbReference type="NCBI Taxonomy" id="198483"/>
    <lineage>
        <taxon>Bacteria</taxon>
        <taxon>Bacillati</taxon>
        <taxon>Bacillota</taxon>
        <taxon>Bacilli</taxon>
        <taxon>Bacillales</taxon>
        <taxon>Staphylococcaceae</taxon>
        <taxon>Macrococcus</taxon>
    </lineage>
</organism>
<feature type="domain" description="DUF402" evidence="1">
    <location>
        <begin position="58"/>
        <end position="158"/>
    </location>
</feature>
<dbReference type="Gene3D" id="2.40.380.10">
    <property type="entry name" value="FomD-like"/>
    <property type="match status" value="1"/>
</dbReference>
<name>A0A4R6BGJ4_9STAP</name>
<comment type="caution">
    <text evidence="2">The sequence shown here is derived from an EMBL/GenBank/DDBJ whole genome shotgun (WGS) entry which is preliminary data.</text>
</comment>
<dbReference type="SUPFAM" id="SSF159234">
    <property type="entry name" value="FomD-like"/>
    <property type="match status" value="1"/>
</dbReference>
<reference evidence="2 3" key="1">
    <citation type="submission" date="2019-01" db="EMBL/GenBank/DDBJ databases">
        <title>Draft genome sequences of the type strains of six Macrococcus species.</title>
        <authorList>
            <person name="Mazhar S."/>
            <person name="Altermann E."/>
            <person name="Hill C."/>
            <person name="Mcauliffe O."/>
        </authorList>
    </citation>
    <scope>NUCLEOTIDE SEQUENCE [LARGE SCALE GENOMIC DNA]</scope>
    <source>
        <strain evidence="2 3">CCM4811</strain>
    </source>
</reference>
<dbReference type="AlphaFoldDB" id="A0A4R6BGJ4"/>
<keyword evidence="3" id="KW-1185">Reference proteome</keyword>
<dbReference type="PANTHER" id="PTHR41271">
    <property type="entry name" value="DUF402 DOMAIN-CONTAINING PROTEIN"/>
    <property type="match status" value="1"/>
</dbReference>